<protein>
    <submittedName>
        <fullName evidence="3">Putative small secreted protein</fullName>
    </submittedName>
</protein>
<evidence type="ECO:0000256" key="1">
    <source>
        <dbReference type="SAM" id="MobiDB-lite"/>
    </source>
</evidence>
<dbReference type="PANTHER" id="PTHR38849:SF1">
    <property type="entry name" value="SMALL SECRETED PROTEIN"/>
    <property type="match status" value="1"/>
</dbReference>
<sequence length="172" mass="18051">MQFKNAVVLFSLLATSALAAPFHVPHAPHTKRADALTLVDYNTLSISNGTAGDAKAEALAKIAALPDDLSTVSSADLDTIETERESAENAETEAFNPAIDAASGDEATALQNGKIKNKVLKLTLEVAGLEIEQAQGEDNQDKIDEEQTKLDTNIELDEAAAGQASQAVSFDG</sequence>
<feature type="region of interest" description="Disordered" evidence="1">
    <location>
        <begin position="80"/>
        <end position="100"/>
    </location>
</feature>
<evidence type="ECO:0000256" key="2">
    <source>
        <dbReference type="SAM" id="SignalP"/>
    </source>
</evidence>
<dbReference type="EMBL" id="LCWF01000103">
    <property type="protein sequence ID" value="KKY19991.1"/>
    <property type="molecule type" value="Genomic_DNA"/>
</dbReference>
<reference evidence="3 4" key="1">
    <citation type="submission" date="2015-05" db="EMBL/GenBank/DDBJ databases">
        <title>Distinctive expansion of gene families associated with plant cell wall degradation and secondary metabolism in the genomes of grapevine trunk pathogens.</title>
        <authorList>
            <person name="Lawrence D.P."/>
            <person name="Travadon R."/>
            <person name="Rolshausen P.E."/>
            <person name="Baumgartner K."/>
        </authorList>
    </citation>
    <scope>NUCLEOTIDE SEQUENCE [LARGE SCALE GENOMIC DNA]</scope>
    <source>
        <strain evidence="3">UCRPC4</strain>
    </source>
</reference>
<dbReference type="Proteomes" id="UP000053317">
    <property type="component" value="Unassembled WGS sequence"/>
</dbReference>
<dbReference type="OrthoDB" id="2151417at2759"/>
<keyword evidence="2" id="KW-0732">Signal</keyword>
<reference evidence="3 4" key="2">
    <citation type="submission" date="2015-05" db="EMBL/GenBank/DDBJ databases">
        <authorList>
            <person name="Morales-Cruz A."/>
            <person name="Amrine K.C."/>
            <person name="Cantu D."/>
        </authorList>
    </citation>
    <scope>NUCLEOTIDE SEQUENCE [LARGE SCALE GENOMIC DNA]</scope>
    <source>
        <strain evidence="3">UCRPC4</strain>
    </source>
</reference>
<comment type="caution">
    <text evidence="3">The sequence shown here is derived from an EMBL/GenBank/DDBJ whole genome shotgun (WGS) entry which is preliminary data.</text>
</comment>
<feature type="signal peptide" evidence="2">
    <location>
        <begin position="1"/>
        <end position="19"/>
    </location>
</feature>
<keyword evidence="4" id="KW-1185">Reference proteome</keyword>
<accession>A0A0G2ECJ6</accession>
<dbReference type="AlphaFoldDB" id="A0A0G2ECJ6"/>
<dbReference type="PANTHER" id="PTHR38849">
    <property type="entry name" value="SMALL SECRETED PROTEIN"/>
    <property type="match status" value="1"/>
</dbReference>
<evidence type="ECO:0000313" key="4">
    <source>
        <dbReference type="Proteomes" id="UP000053317"/>
    </source>
</evidence>
<evidence type="ECO:0000313" key="3">
    <source>
        <dbReference type="EMBL" id="KKY19991.1"/>
    </source>
</evidence>
<name>A0A0G2ECJ6_PHACM</name>
<gene>
    <name evidence="3" type="ORF">UCRPC4_g04314</name>
</gene>
<organism evidence="3 4">
    <name type="scientific">Phaeomoniella chlamydospora</name>
    <name type="common">Phaeoacremonium chlamydosporum</name>
    <dbReference type="NCBI Taxonomy" id="158046"/>
    <lineage>
        <taxon>Eukaryota</taxon>
        <taxon>Fungi</taxon>
        <taxon>Dikarya</taxon>
        <taxon>Ascomycota</taxon>
        <taxon>Pezizomycotina</taxon>
        <taxon>Eurotiomycetes</taxon>
        <taxon>Chaetothyriomycetidae</taxon>
        <taxon>Phaeomoniellales</taxon>
        <taxon>Phaeomoniellaceae</taxon>
        <taxon>Phaeomoniella</taxon>
    </lineage>
</organism>
<feature type="chain" id="PRO_5002543410" evidence="2">
    <location>
        <begin position="20"/>
        <end position="172"/>
    </location>
</feature>
<proteinExistence type="predicted"/>